<evidence type="ECO:0000313" key="2">
    <source>
        <dbReference type="EMBL" id="RDJ06797.1"/>
    </source>
</evidence>
<evidence type="ECO:0000259" key="1">
    <source>
        <dbReference type="Pfam" id="PF05050"/>
    </source>
</evidence>
<gene>
    <name evidence="2" type="ORF">B5K06_22695</name>
</gene>
<dbReference type="InterPro" id="IPR006342">
    <property type="entry name" value="FkbM_mtfrase"/>
</dbReference>
<accession>A0A370KJQ5</accession>
<name>A0A370KJQ5_9HYPH</name>
<keyword evidence="2" id="KW-0489">Methyltransferase</keyword>
<dbReference type="AlphaFoldDB" id="A0A370KJQ5"/>
<dbReference type="NCBIfam" id="TIGR01444">
    <property type="entry name" value="fkbM_fam"/>
    <property type="match status" value="1"/>
</dbReference>
<evidence type="ECO:0000313" key="3">
    <source>
        <dbReference type="Proteomes" id="UP000254939"/>
    </source>
</evidence>
<keyword evidence="2" id="KW-0808">Transferase</keyword>
<dbReference type="SUPFAM" id="SSF53335">
    <property type="entry name" value="S-adenosyl-L-methionine-dependent methyltransferases"/>
    <property type="match status" value="1"/>
</dbReference>
<dbReference type="OrthoDB" id="8005974at2"/>
<dbReference type="GO" id="GO:0032259">
    <property type="term" value="P:methylation"/>
    <property type="evidence" value="ECO:0007669"/>
    <property type="project" value="UniProtKB-KW"/>
</dbReference>
<protein>
    <submittedName>
        <fullName evidence="2">Methyltransferase</fullName>
    </submittedName>
</protein>
<organism evidence="2 3">
    <name type="scientific">Rhizobium grahamii</name>
    <dbReference type="NCBI Taxonomy" id="1120045"/>
    <lineage>
        <taxon>Bacteria</taxon>
        <taxon>Pseudomonadati</taxon>
        <taxon>Pseudomonadota</taxon>
        <taxon>Alphaproteobacteria</taxon>
        <taxon>Hyphomicrobiales</taxon>
        <taxon>Rhizobiaceae</taxon>
        <taxon>Rhizobium/Agrobacterium group</taxon>
        <taxon>Rhizobium</taxon>
    </lineage>
</organism>
<sequence length="294" mass="33391">MSGRGWLTAKFWSKRLRKGRNAVLTRLFDTRTGRRLLIENIGPRVASMTIDAGDHLITFSPADYIGRKVFRKGHFERQHVDRLLSVLRERGLLRPHSCLLEIGGNIGTQTVYFALSAAYRRIVSIEPDPRNVDLLRRNIDQNKLDGTVTVVNCAAGAASGRIDFFMNESNHGKSSAFRKSPSDRKISVPVRPVNEVLEELLINPSDVGLVWMDIEGYEPVACRSMTPLLSRRVPFYMEFTPLFYGSQQTGEFIEMLAGFYETCLVFFEDDELPREMRVVDLPGGVEQYDVLFLP</sequence>
<dbReference type="Proteomes" id="UP000254939">
    <property type="component" value="Unassembled WGS sequence"/>
</dbReference>
<comment type="caution">
    <text evidence="2">The sequence shown here is derived from an EMBL/GenBank/DDBJ whole genome shotgun (WGS) entry which is preliminary data.</text>
</comment>
<feature type="domain" description="Methyltransferase FkbM" evidence="1">
    <location>
        <begin position="101"/>
        <end position="248"/>
    </location>
</feature>
<dbReference type="PANTHER" id="PTHR34203">
    <property type="entry name" value="METHYLTRANSFERASE, FKBM FAMILY PROTEIN"/>
    <property type="match status" value="1"/>
</dbReference>
<dbReference type="GO" id="GO:0008168">
    <property type="term" value="F:methyltransferase activity"/>
    <property type="evidence" value="ECO:0007669"/>
    <property type="project" value="UniProtKB-KW"/>
</dbReference>
<dbReference type="InterPro" id="IPR052514">
    <property type="entry name" value="SAM-dependent_MTase"/>
</dbReference>
<dbReference type="Gene3D" id="3.40.50.150">
    <property type="entry name" value="Vaccinia Virus protein VP39"/>
    <property type="match status" value="1"/>
</dbReference>
<dbReference type="PANTHER" id="PTHR34203:SF15">
    <property type="entry name" value="SLL1173 PROTEIN"/>
    <property type="match status" value="1"/>
</dbReference>
<dbReference type="InterPro" id="IPR029063">
    <property type="entry name" value="SAM-dependent_MTases_sf"/>
</dbReference>
<dbReference type="Pfam" id="PF05050">
    <property type="entry name" value="Methyltransf_21"/>
    <property type="match status" value="1"/>
</dbReference>
<proteinExistence type="predicted"/>
<dbReference type="RefSeq" id="WP_016557572.1">
    <property type="nucleotide sequence ID" value="NZ_KZ857266.1"/>
</dbReference>
<reference evidence="2 3" key="1">
    <citation type="submission" date="2017-03" db="EMBL/GenBank/DDBJ databases">
        <title>Genome analysis of Rhizobial strains effectives or ineffectives for nitrogen fixation isolated from bean seeds.</title>
        <authorList>
            <person name="Peralta H."/>
            <person name="Aguilar-Vera A."/>
            <person name="Mora Y."/>
            <person name="Vargas-Lagunas C."/>
            <person name="Girard L."/>
            <person name="Mora J."/>
        </authorList>
    </citation>
    <scope>NUCLEOTIDE SEQUENCE [LARGE SCALE GENOMIC DNA]</scope>
    <source>
        <strain evidence="2 3">CCGM3</strain>
    </source>
</reference>
<dbReference type="EMBL" id="NAAC01000028">
    <property type="protein sequence ID" value="RDJ06797.1"/>
    <property type="molecule type" value="Genomic_DNA"/>
</dbReference>